<keyword evidence="3" id="KW-0732">Signal</keyword>
<dbReference type="GO" id="GO:0042956">
    <property type="term" value="P:maltodextrin transmembrane transport"/>
    <property type="evidence" value="ECO:0007669"/>
    <property type="project" value="TreeGrafter"/>
</dbReference>
<reference evidence="6 7" key="1">
    <citation type="journal article" date="2016" name="Nat. Commun.">
        <title>Thousands of microbial genomes shed light on interconnected biogeochemical processes in an aquifer system.</title>
        <authorList>
            <person name="Anantharaman K."/>
            <person name="Brown C.T."/>
            <person name="Hug L.A."/>
            <person name="Sharon I."/>
            <person name="Castelle C.J."/>
            <person name="Probst A.J."/>
            <person name="Thomas B.C."/>
            <person name="Singh A."/>
            <person name="Wilkins M.J."/>
            <person name="Karaoz U."/>
            <person name="Brodie E.L."/>
            <person name="Williams K.H."/>
            <person name="Hubbard S.S."/>
            <person name="Banfield J.F."/>
        </authorList>
    </citation>
    <scope>NUCLEOTIDE SEQUENCE [LARGE SCALE GENOMIC DNA]</scope>
</reference>
<dbReference type="GO" id="GO:0015768">
    <property type="term" value="P:maltose transport"/>
    <property type="evidence" value="ECO:0007669"/>
    <property type="project" value="TreeGrafter"/>
</dbReference>
<accession>A0A1F7GWN0</accession>
<evidence type="ECO:0008006" key="8">
    <source>
        <dbReference type="Google" id="ProtNLM"/>
    </source>
</evidence>
<dbReference type="PANTHER" id="PTHR30061">
    <property type="entry name" value="MALTOSE-BINDING PERIPLASMIC PROTEIN"/>
    <property type="match status" value="1"/>
</dbReference>
<feature type="compositionally biased region" description="Basic and acidic residues" evidence="4">
    <location>
        <begin position="21"/>
        <end position="30"/>
    </location>
</feature>
<feature type="compositionally biased region" description="Polar residues" evidence="4">
    <location>
        <begin position="1"/>
        <end position="13"/>
    </location>
</feature>
<evidence type="ECO:0000256" key="1">
    <source>
        <dbReference type="ARBA" id="ARBA00008520"/>
    </source>
</evidence>
<keyword evidence="2" id="KW-0813">Transport</keyword>
<dbReference type="Proteomes" id="UP000177159">
    <property type="component" value="Unassembled WGS sequence"/>
</dbReference>
<dbReference type="EMBL" id="MFZM01000020">
    <property type="protein sequence ID" value="OGK23497.1"/>
    <property type="molecule type" value="Genomic_DNA"/>
</dbReference>
<dbReference type="GO" id="GO:0055052">
    <property type="term" value="C:ATP-binding cassette (ABC) transporter complex, substrate-binding subunit-containing"/>
    <property type="evidence" value="ECO:0007669"/>
    <property type="project" value="TreeGrafter"/>
</dbReference>
<keyword evidence="5" id="KW-0812">Transmembrane</keyword>
<evidence type="ECO:0000256" key="2">
    <source>
        <dbReference type="ARBA" id="ARBA00022448"/>
    </source>
</evidence>
<evidence type="ECO:0000256" key="4">
    <source>
        <dbReference type="SAM" id="MobiDB-lite"/>
    </source>
</evidence>
<comment type="similarity">
    <text evidence="1">Belongs to the bacterial solute-binding protein 1 family.</text>
</comment>
<evidence type="ECO:0000256" key="5">
    <source>
        <dbReference type="SAM" id="Phobius"/>
    </source>
</evidence>
<evidence type="ECO:0000256" key="3">
    <source>
        <dbReference type="ARBA" id="ARBA00022729"/>
    </source>
</evidence>
<keyword evidence="5" id="KW-0472">Membrane</keyword>
<dbReference type="Gene3D" id="3.40.190.10">
    <property type="entry name" value="Periplasmic binding protein-like II"/>
    <property type="match status" value="1"/>
</dbReference>
<keyword evidence="5" id="KW-1133">Transmembrane helix</keyword>
<evidence type="ECO:0000313" key="6">
    <source>
        <dbReference type="EMBL" id="OGK23497.1"/>
    </source>
</evidence>
<dbReference type="InterPro" id="IPR006059">
    <property type="entry name" value="SBP"/>
</dbReference>
<feature type="region of interest" description="Disordered" evidence="4">
    <location>
        <begin position="1"/>
        <end position="69"/>
    </location>
</feature>
<dbReference type="AlphaFoldDB" id="A0A1F7GWN0"/>
<protein>
    <recommendedName>
        <fullName evidence="8">ABC transporter substrate-binding protein</fullName>
    </recommendedName>
</protein>
<dbReference type="PANTHER" id="PTHR30061:SF50">
    <property type="entry name" value="MALTOSE_MALTODEXTRIN-BINDING PERIPLASMIC PROTEIN"/>
    <property type="match status" value="1"/>
</dbReference>
<sequence length="498" mass="56300">MPQDSNANEQTPESVEPTPVFERESPKEDIIPEELPEETPEDLTVSDIEGGSSGDDFTIPPPESVSFSEGGSKKYVAIGIGVVIVILLFIGILTFLLSLRGNKKEITLEYWGLWEDEQVFAPIIEEYHRNNPKITVKYVKQDPQSYREKLIARGKEGRGPDIFRFHNTWLPSIIEIAAPIPAKIMPAAEFEKTFYQVAQDDLKVDKSYHGLPLEIDGLVLVYNNDLFKKAGISTAPQTWEDVVRSASSLRVQAPGGDILTSGIALGTADNLEHFSDILGWMFIQNGADIRSLDKQEAVEVLRNYRRFAEPPLNFWNQHMSNNIPAFVQGKVAMIIVPSWRILEIKEQNPDLEIKVTKLPILPGNQPVSLATYWVEGVSRTSKNQMEAWKFLKYLTQKETMQKLYKEQSNTRLFGEPYSRVDLRDDLIQNEYIGPVLEQAPFMKSLPLASRTFDNGINDQIIKYLKDAVNATIQGVSYEQALDTASKGIDQVFKQYNIE</sequence>
<organism evidence="6 7">
    <name type="scientific">Candidatus Roizmanbacteria bacterium RIFCSPHIGHO2_02_FULL_37_24</name>
    <dbReference type="NCBI Taxonomy" id="1802037"/>
    <lineage>
        <taxon>Bacteria</taxon>
        <taxon>Candidatus Roizmaniibacteriota</taxon>
    </lineage>
</organism>
<dbReference type="CDD" id="cd13585">
    <property type="entry name" value="PBP2_TMBP_like"/>
    <property type="match status" value="1"/>
</dbReference>
<feature type="compositionally biased region" description="Acidic residues" evidence="4">
    <location>
        <begin position="31"/>
        <end position="41"/>
    </location>
</feature>
<proteinExistence type="inferred from homology"/>
<gene>
    <name evidence="6" type="ORF">A3C24_01740</name>
</gene>
<dbReference type="GO" id="GO:1901982">
    <property type="term" value="F:maltose binding"/>
    <property type="evidence" value="ECO:0007669"/>
    <property type="project" value="TreeGrafter"/>
</dbReference>
<dbReference type="Pfam" id="PF13416">
    <property type="entry name" value="SBP_bac_8"/>
    <property type="match status" value="1"/>
</dbReference>
<feature type="transmembrane region" description="Helical" evidence="5">
    <location>
        <begin position="75"/>
        <end position="97"/>
    </location>
</feature>
<evidence type="ECO:0000313" key="7">
    <source>
        <dbReference type="Proteomes" id="UP000177159"/>
    </source>
</evidence>
<name>A0A1F7GWN0_9BACT</name>
<comment type="caution">
    <text evidence="6">The sequence shown here is derived from an EMBL/GenBank/DDBJ whole genome shotgun (WGS) entry which is preliminary data.</text>
</comment>
<dbReference type="SUPFAM" id="SSF53850">
    <property type="entry name" value="Periplasmic binding protein-like II"/>
    <property type="match status" value="1"/>
</dbReference>